<dbReference type="Gene3D" id="1.20.1250.20">
    <property type="entry name" value="MFS general substrate transporter like domains"/>
    <property type="match status" value="1"/>
</dbReference>
<comment type="subcellular location">
    <subcellularLocation>
        <location evidence="1">Cell membrane</location>
        <topology evidence="1">Multi-pass membrane protein</topology>
    </subcellularLocation>
</comment>
<comment type="caution">
    <text evidence="8">The sequence shown here is derived from an EMBL/GenBank/DDBJ whole genome shotgun (WGS) entry which is preliminary data.</text>
</comment>
<sequence>MSLALIRDNRNYRWLVSASGISNLGDGVSALAFPWLASLITRDPLLISLTAVATRLPWLLLTLPAGVWTDRVDRRRLMVRADLFRAVLTLGIVAMVLAAPPPTDQPVVMIAGLCAVAFLLGAAEVLRDNAAQTVLPAVVDHRDLERANGQLWSIERIAGHFIGPPLAGVLIALALPVPFAFDAVTFAGAAALVWLMVIPARVAPARRPFLVELSEGLRWIWGHVMIWRLAILLGIINACAMASLTMLVLFSQEILGLGAVGHGLLLTSGAVGGVLGGLVAPRVARLLGPTVSLRLAMVIFAACYAAIGVASHPFVVALALFGEAFGGLLWNVVTVSYRQRTIPDDLLGRVNSVYRFFGWGMMPLGAVIGGAVVAWSEPSLGRDLALRMPYLGGATVLVGVGLIAVVSVRLPSTGRG</sequence>
<dbReference type="PANTHER" id="PTHR23513:SF11">
    <property type="entry name" value="STAPHYLOFERRIN A TRANSPORTER"/>
    <property type="match status" value="1"/>
</dbReference>
<evidence type="ECO:0000256" key="6">
    <source>
        <dbReference type="ARBA" id="ARBA00023136"/>
    </source>
</evidence>
<evidence type="ECO:0000256" key="4">
    <source>
        <dbReference type="ARBA" id="ARBA00022692"/>
    </source>
</evidence>
<evidence type="ECO:0000256" key="7">
    <source>
        <dbReference type="SAM" id="Phobius"/>
    </source>
</evidence>
<keyword evidence="4 7" id="KW-0812">Transmembrane</keyword>
<feature type="transmembrane region" description="Helical" evidence="7">
    <location>
        <begin position="107"/>
        <end position="126"/>
    </location>
</feature>
<gene>
    <name evidence="8" type="ORF">JANAI62_31000</name>
</gene>
<accession>A0ABQ4NQW5</accession>
<feature type="transmembrane region" description="Helical" evidence="7">
    <location>
        <begin position="225"/>
        <end position="248"/>
    </location>
</feature>
<evidence type="ECO:0000256" key="1">
    <source>
        <dbReference type="ARBA" id="ARBA00004651"/>
    </source>
</evidence>
<reference evidence="8 9" key="1">
    <citation type="submission" date="2021-05" db="EMBL/GenBank/DDBJ databases">
        <title>Bacteria Genome sequencing.</title>
        <authorList>
            <person name="Takabe Y."/>
            <person name="Nakajima Y."/>
            <person name="Suzuki S."/>
            <person name="Shiozaki T."/>
        </authorList>
    </citation>
    <scope>NUCLEOTIDE SEQUENCE [LARGE SCALE GENOMIC DNA]</scope>
    <source>
        <strain evidence="8 9">AI_62</strain>
    </source>
</reference>
<evidence type="ECO:0000313" key="8">
    <source>
        <dbReference type="EMBL" id="GIT96477.1"/>
    </source>
</evidence>
<keyword evidence="6 7" id="KW-0472">Membrane</keyword>
<feature type="transmembrane region" description="Helical" evidence="7">
    <location>
        <begin position="12"/>
        <end position="33"/>
    </location>
</feature>
<name>A0ABQ4NQW5_9RHOB</name>
<dbReference type="Pfam" id="PF05977">
    <property type="entry name" value="MFS_3"/>
    <property type="match status" value="1"/>
</dbReference>
<keyword evidence="3" id="KW-1003">Cell membrane</keyword>
<evidence type="ECO:0000313" key="9">
    <source>
        <dbReference type="Proteomes" id="UP000786693"/>
    </source>
</evidence>
<evidence type="ECO:0000256" key="2">
    <source>
        <dbReference type="ARBA" id="ARBA00022448"/>
    </source>
</evidence>
<keyword evidence="9" id="KW-1185">Reference proteome</keyword>
<feature type="transmembrane region" description="Helical" evidence="7">
    <location>
        <begin position="45"/>
        <end position="63"/>
    </location>
</feature>
<dbReference type="CDD" id="cd06173">
    <property type="entry name" value="MFS_MefA_like"/>
    <property type="match status" value="1"/>
</dbReference>
<keyword evidence="5 7" id="KW-1133">Transmembrane helix</keyword>
<proteinExistence type="predicted"/>
<feature type="transmembrane region" description="Helical" evidence="7">
    <location>
        <begin position="183"/>
        <end position="204"/>
    </location>
</feature>
<feature type="transmembrane region" description="Helical" evidence="7">
    <location>
        <begin position="388"/>
        <end position="410"/>
    </location>
</feature>
<feature type="transmembrane region" description="Helical" evidence="7">
    <location>
        <begin position="254"/>
        <end position="279"/>
    </location>
</feature>
<feature type="transmembrane region" description="Helical" evidence="7">
    <location>
        <begin position="356"/>
        <end position="376"/>
    </location>
</feature>
<feature type="transmembrane region" description="Helical" evidence="7">
    <location>
        <begin position="157"/>
        <end position="177"/>
    </location>
</feature>
<dbReference type="InterPro" id="IPR036259">
    <property type="entry name" value="MFS_trans_sf"/>
</dbReference>
<evidence type="ECO:0000256" key="3">
    <source>
        <dbReference type="ARBA" id="ARBA00022475"/>
    </source>
</evidence>
<feature type="transmembrane region" description="Helical" evidence="7">
    <location>
        <begin position="83"/>
        <end position="101"/>
    </location>
</feature>
<dbReference type="RefSeq" id="WP_220749973.1">
    <property type="nucleotide sequence ID" value="NZ_BPFH01000006.1"/>
</dbReference>
<dbReference type="EMBL" id="BPFH01000006">
    <property type="protein sequence ID" value="GIT96477.1"/>
    <property type="molecule type" value="Genomic_DNA"/>
</dbReference>
<dbReference type="SUPFAM" id="SSF103473">
    <property type="entry name" value="MFS general substrate transporter"/>
    <property type="match status" value="1"/>
</dbReference>
<dbReference type="InterPro" id="IPR010290">
    <property type="entry name" value="TM_effector"/>
</dbReference>
<feature type="transmembrane region" description="Helical" evidence="7">
    <location>
        <begin position="291"/>
        <end position="310"/>
    </location>
</feature>
<feature type="transmembrane region" description="Helical" evidence="7">
    <location>
        <begin position="316"/>
        <end position="335"/>
    </location>
</feature>
<dbReference type="PANTHER" id="PTHR23513">
    <property type="entry name" value="INTEGRAL MEMBRANE EFFLUX PROTEIN-RELATED"/>
    <property type="match status" value="1"/>
</dbReference>
<evidence type="ECO:0000256" key="5">
    <source>
        <dbReference type="ARBA" id="ARBA00022989"/>
    </source>
</evidence>
<keyword evidence="2" id="KW-0813">Transport</keyword>
<dbReference type="Proteomes" id="UP000786693">
    <property type="component" value="Unassembled WGS sequence"/>
</dbReference>
<organism evidence="8 9">
    <name type="scientific">Jannaschia pagri</name>
    <dbReference type="NCBI Taxonomy" id="2829797"/>
    <lineage>
        <taxon>Bacteria</taxon>
        <taxon>Pseudomonadati</taxon>
        <taxon>Pseudomonadota</taxon>
        <taxon>Alphaproteobacteria</taxon>
        <taxon>Rhodobacterales</taxon>
        <taxon>Roseobacteraceae</taxon>
        <taxon>Jannaschia</taxon>
    </lineage>
</organism>
<protein>
    <submittedName>
        <fullName evidence="8">MFS transporter</fullName>
    </submittedName>
</protein>